<gene>
    <name evidence="2" type="primary">flaG</name>
    <name evidence="2" type="ORF">GLIP_2565</name>
</gene>
<dbReference type="Pfam" id="PF03646">
    <property type="entry name" value="FlaG"/>
    <property type="match status" value="1"/>
</dbReference>
<feature type="region of interest" description="Disordered" evidence="1">
    <location>
        <begin position="35"/>
        <end position="64"/>
    </location>
</feature>
<feature type="compositionally biased region" description="Polar residues" evidence="1">
    <location>
        <begin position="53"/>
        <end position="64"/>
    </location>
</feature>
<dbReference type="SUPFAM" id="SSF160214">
    <property type="entry name" value="FlaG-like"/>
    <property type="match status" value="1"/>
</dbReference>
<reference evidence="2 3" key="1">
    <citation type="journal article" date="2017" name="Antonie Van Leeuwenhoek">
        <title>Rhizobium rhizosphaerae sp. nov., a novel species isolated from rice rhizosphere.</title>
        <authorList>
            <person name="Zhao J.J."/>
            <person name="Zhang J."/>
            <person name="Zhang R.J."/>
            <person name="Zhang C.W."/>
            <person name="Yin H.Q."/>
            <person name="Zhang X.X."/>
        </authorList>
    </citation>
    <scope>NUCLEOTIDE SEQUENCE [LARGE SCALE GENOMIC DNA]</scope>
    <source>
        <strain evidence="2 3">E3</strain>
    </source>
</reference>
<keyword evidence="2" id="KW-0969">Cilium</keyword>
<dbReference type="PANTHER" id="PTHR37166:SF1">
    <property type="entry name" value="PROTEIN FLAG"/>
    <property type="match status" value="1"/>
</dbReference>
<dbReference type="STRING" id="1127673.GLIP_2565"/>
<evidence type="ECO:0000256" key="1">
    <source>
        <dbReference type="SAM" id="MobiDB-lite"/>
    </source>
</evidence>
<dbReference type="Gene3D" id="3.30.160.170">
    <property type="entry name" value="FlaG-like"/>
    <property type="match status" value="1"/>
</dbReference>
<dbReference type="OrthoDB" id="5741693at2"/>
<organism evidence="2 3">
    <name type="scientific">Aliiglaciecola lipolytica E3</name>
    <dbReference type="NCBI Taxonomy" id="1127673"/>
    <lineage>
        <taxon>Bacteria</taxon>
        <taxon>Pseudomonadati</taxon>
        <taxon>Pseudomonadota</taxon>
        <taxon>Gammaproteobacteria</taxon>
        <taxon>Alteromonadales</taxon>
        <taxon>Alteromonadaceae</taxon>
        <taxon>Aliiglaciecola</taxon>
    </lineage>
</organism>
<feature type="compositionally biased region" description="Polar residues" evidence="1">
    <location>
        <begin position="35"/>
        <end position="45"/>
    </location>
</feature>
<dbReference type="AlphaFoldDB" id="K6YVA1"/>
<keyword evidence="2" id="KW-0282">Flagellum</keyword>
<keyword evidence="2" id="KW-0966">Cell projection</keyword>
<accession>K6YVA1</accession>
<keyword evidence="3" id="KW-1185">Reference proteome</keyword>
<dbReference type="RefSeq" id="WP_008844995.1">
    <property type="nucleotide sequence ID" value="NZ_BAEN01000049.1"/>
</dbReference>
<dbReference type="InterPro" id="IPR035924">
    <property type="entry name" value="FlaG-like_sf"/>
</dbReference>
<evidence type="ECO:0000313" key="3">
    <source>
        <dbReference type="Proteomes" id="UP000006334"/>
    </source>
</evidence>
<proteinExistence type="predicted"/>
<dbReference type="EMBL" id="BAEN01000049">
    <property type="protein sequence ID" value="GAC15190.1"/>
    <property type="molecule type" value="Genomic_DNA"/>
</dbReference>
<evidence type="ECO:0000313" key="2">
    <source>
        <dbReference type="EMBL" id="GAC15190.1"/>
    </source>
</evidence>
<comment type="caution">
    <text evidence="2">The sequence shown here is derived from an EMBL/GenBank/DDBJ whole genome shotgun (WGS) entry which is preliminary data.</text>
</comment>
<dbReference type="PANTHER" id="PTHR37166">
    <property type="entry name" value="PROTEIN FLAG"/>
    <property type="match status" value="1"/>
</dbReference>
<dbReference type="eggNOG" id="COG1334">
    <property type="taxonomic scope" value="Bacteria"/>
</dbReference>
<protein>
    <submittedName>
        <fullName evidence="2">Flagellar protein FlaG</fullName>
    </submittedName>
</protein>
<dbReference type="Proteomes" id="UP000006334">
    <property type="component" value="Unassembled WGS sequence"/>
</dbReference>
<name>K6YVA1_9ALTE</name>
<sequence length="141" mass="15487">MDVNFSQYGQNFAQQEAVAPVSVNVTEQSLLKSEQKVATEQLQNGQEKERQADNNASNNESSLNIESAVSEISDFLQATNRQLSFSVDEKSERQVVKVTDSESGEVIRQIPSEEVLALSERIKELQSDVGSAVGVLLNKQA</sequence>
<dbReference type="InterPro" id="IPR005186">
    <property type="entry name" value="FlaG"/>
</dbReference>